<organism evidence="2 3">
    <name type="scientific">Candidatus Hydrogenisulfobacillus filiaventi</name>
    <dbReference type="NCBI Taxonomy" id="2707344"/>
    <lineage>
        <taxon>Bacteria</taxon>
        <taxon>Bacillati</taxon>
        <taxon>Bacillota</taxon>
        <taxon>Clostridia</taxon>
        <taxon>Eubacteriales</taxon>
        <taxon>Clostridiales Family XVII. Incertae Sedis</taxon>
        <taxon>Candidatus Hydrogenisulfobacillus</taxon>
    </lineage>
</organism>
<evidence type="ECO:0000313" key="2">
    <source>
        <dbReference type="EMBL" id="CAB1128686.1"/>
    </source>
</evidence>
<keyword evidence="3" id="KW-1185">Reference proteome</keyword>
<sequence>MTTRERADAGDPEAFLAMVLKDGAFYWNILARLPFRERRWLRERLNREGPHGPAPRPPGEQRACGTVTRIPARKA</sequence>
<protein>
    <submittedName>
        <fullName evidence="2">Uncharacterized protein</fullName>
    </submittedName>
</protein>
<proteinExistence type="predicted"/>
<reference evidence="2 3" key="1">
    <citation type="submission" date="2020-02" db="EMBL/GenBank/DDBJ databases">
        <authorList>
            <person name="Hogendoorn C."/>
        </authorList>
    </citation>
    <scope>NUCLEOTIDE SEQUENCE [LARGE SCALE GENOMIC DNA]</scope>
    <source>
        <strain evidence="2">R501</strain>
    </source>
</reference>
<gene>
    <name evidence="2" type="ORF">R50_1180</name>
</gene>
<evidence type="ECO:0000313" key="3">
    <source>
        <dbReference type="Proteomes" id="UP000503399"/>
    </source>
</evidence>
<dbReference type="Proteomes" id="UP000503399">
    <property type="component" value="Chromosome"/>
</dbReference>
<dbReference type="AlphaFoldDB" id="A0A6F8ZGC1"/>
<dbReference type="EMBL" id="LR778114">
    <property type="protein sequence ID" value="CAB1128686.1"/>
    <property type="molecule type" value="Genomic_DNA"/>
</dbReference>
<accession>A0A6F8ZGC1</accession>
<evidence type="ECO:0000256" key="1">
    <source>
        <dbReference type="SAM" id="MobiDB-lite"/>
    </source>
</evidence>
<dbReference type="KEGG" id="hfv:R50_1180"/>
<name>A0A6F8ZGC1_9FIRM</name>
<feature type="region of interest" description="Disordered" evidence="1">
    <location>
        <begin position="46"/>
        <end position="75"/>
    </location>
</feature>